<dbReference type="GO" id="GO:0016757">
    <property type="term" value="F:glycosyltransferase activity"/>
    <property type="evidence" value="ECO:0007669"/>
    <property type="project" value="UniProtKB-KW"/>
</dbReference>
<dbReference type="Gene3D" id="3.90.1480.10">
    <property type="entry name" value="Alpha-2,3-sialyltransferase"/>
    <property type="match status" value="1"/>
</dbReference>
<evidence type="ECO:0000313" key="1">
    <source>
        <dbReference type="EMBL" id="CAK00018.1"/>
    </source>
</evidence>
<reference evidence="1 2" key="1">
    <citation type="journal article" date="2006" name="PLoS Genet.">
        <title>Who ate whom? Adaptive Helicobacter genomic changes that accompanied a host jump from early humans to large felines.</title>
        <authorList>
            <person name="Eppinger M."/>
            <person name="Baar C."/>
            <person name="Linz B."/>
            <person name="Raddatz G."/>
            <person name="Lanz C."/>
            <person name="Keller H."/>
            <person name="Morelli G."/>
            <person name="Gressmann H."/>
            <person name="Achtman M."/>
            <person name="Schuster S.C."/>
        </authorList>
    </citation>
    <scope>NUCLEOTIDE SEQUENCE [LARGE SCALE GENOMIC DNA]</scope>
    <source>
        <strain evidence="1 2">Sheeba</strain>
    </source>
</reference>
<protein>
    <submittedName>
        <fullName evidence="1">Bifunctional alpha-2,3/-2,8-sialyltransferase</fullName>
    </submittedName>
</protein>
<dbReference type="EMBL" id="AM260522">
    <property type="protein sequence ID" value="CAK00018.1"/>
    <property type="molecule type" value="Genomic_DNA"/>
</dbReference>
<dbReference type="RefSeq" id="WP_011578111.1">
    <property type="nucleotide sequence ID" value="NC_008229.1"/>
</dbReference>
<organism evidence="1 2">
    <name type="scientific">Helicobacter acinonychis (strain Sheeba)</name>
    <dbReference type="NCBI Taxonomy" id="382638"/>
    <lineage>
        <taxon>Bacteria</taxon>
        <taxon>Pseudomonadati</taxon>
        <taxon>Campylobacterota</taxon>
        <taxon>Epsilonproteobacteria</taxon>
        <taxon>Campylobacterales</taxon>
        <taxon>Helicobacteraceae</taxon>
        <taxon>Helicobacter</taxon>
    </lineage>
</organism>
<dbReference type="CAZy" id="GT42">
    <property type="family name" value="Glycosyltransferase Family 42"/>
</dbReference>
<keyword evidence="2" id="KW-1185">Reference proteome</keyword>
<dbReference type="InterPro" id="IPR009251">
    <property type="entry name" value="A-2_3-sialyltransferase"/>
</dbReference>
<dbReference type="Pfam" id="PF06002">
    <property type="entry name" value="CST-I"/>
    <property type="match status" value="1"/>
</dbReference>
<name>Q17WF8_HELAH</name>
<dbReference type="GeneID" id="31758595"/>
<dbReference type="SUPFAM" id="SSF102414">
    <property type="entry name" value="Alpha-2,3/8-sialyltransferase CstII"/>
    <property type="match status" value="1"/>
</dbReference>
<dbReference type="SMR" id="Q17WF8"/>
<evidence type="ECO:0000313" key="2">
    <source>
        <dbReference type="Proteomes" id="UP000000775"/>
    </source>
</evidence>
<dbReference type="BRENDA" id="2.4.99.1">
    <property type="organism ID" value="13246"/>
</dbReference>
<proteinExistence type="predicted"/>
<sequence length="422" mass="49679">MGTIKKPLIIAGNGPSIKDLDYALFPKDFDVFRCNQFYFEDKYYLGREIKGVFFNPCVLSSQMQTVQYLMDNGEYSIERFFCSVSTDRHDFDGDYQTILPVDGYLKAHYPFVCDTFSLFKGHEEILKHVKYHLKTYSKELSAGVLMLLSAVVLGYKEIYLVGIDFGASSWGHFYDESQSQHFSNHMADCHNIYYDMLTICLCQKYAKLYALAPNSPLSHLLTLNPQAKYPFELLDKPIGYTSDLIISSPLEEKLLEFKNIEEKLLEFKNIEEKLLEFKNIEEKLLEFKNIEEKLLEFKNIEEKLLEFKNIEEKLLEFKNIEEKLLEFKNIEEKLLEFKNIEEKLLEFKNIEEKLLEFKNIEEKLLEFKNIEEKLLEFKNIEEKLLASRLNNILRKIKRKILPFFWGGGVTPTLKVSFRWGAA</sequence>
<accession>Q17WF8</accession>
<dbReference type="HOGENOM" id="CLU_053661_0_0_7"/>
<dbReference type="eggNOG" id="COG3147">
    <property type="taxonomic scope" value="Bacteria"/>
</dbReference>
<dbReference type="STRING" id="382638.Hac_1268"/>
<dbReference type="Proteomes" id="UP000000775">
    <property type="component" value="Chromosome"/>
</dbReference>
<dbReference type="KEGG" id="hac:Hac_1268"/>
<dbReference type="AlphaFoldDB" id="Q17WF8"/>
<dbReference type="InterPro" id="IPR036715">
    <property type="entry name" value="A-2_3-sialylTrfase_sf"/>
</dbReference>
<gene>
    <name evidence="1" type="primary">cst</name>
    <name evidence="1" type="ordered locus">Hac_1268</name>
</gene>